<name>A0A5C1QJ50_9SPIO</name>
<accession>A0A5C1QJ50</accession>
<organism evidence="3 4">
    <name type="scientific">Oceanispirochaeta crateris</name>
    <dbReference type="NCBI Taxonomy" id="2518645"/>
    <lineage>
        <taxon>Bacteria</taxon>
        <taxon>Pseudomonadati</taxon>
        <taxon>Spirochaetota</taxon>
        <taxon>Spirochaetia</taxon>
        <taxon>Spirochaetales</taxon>
        <taxon>Spirochaetaceae</taxon>
        <taxon>Oceanispirochaeta</taxon>
    </lineage>
</organism>
<dbReference type="RefSeq" id="WP_149485567.1">
    <property type="nucleotide sequence ID" value="NZ_CP036150.1"/>
</dbReference>
<feature type="region of interest" description="Disordered" evidence="1">
    <location>
        <begin position="1"/>
        <end position="21"/>
    </location>
</feature>
<evidence type="ECO:0000313" key="4">
    <source>
        <dbReference type="Proteomes" id="UP000324209"/>
    </source>
</evidence>
<evidence type="ECO:0000256" key="1">
    <source>
        <dbReference type="SAM" id="MobiDB-lite"/>
    </source>
</evidence>
<dbReference type="OrthoDB" id="9821150at2"/>
<feature type="transmembrane region" description="Helical" evidence="2">
    <location>
        <begin position="163"/>
        <end position="182"/>
    </location>
</feature>
<dbReference type="Gene3D" id="1.25.40.10">
    <property type="entry name" value="Tetratricopeptide repeat domain"/>
    <property type="match status" value="1"/>
</dbReference>
<evidence type="ECO:0000313" key="3">
    <source>
        <dbReference type="EMBL" id="QEN07487.1"/>
    </source>
</evidence>
<dbReference type="EMBL" id="CP036150">
    <property type="protein sequence ID" value="QEN07487.1"/>
    <property type="molecule type" value="Genomic_DNA"/>
</dbReference>
<proteinExistence type="predicted"/>
<keyword evidence="2" id="KW-1133">Transmembrane helix</keyword>
<dbReference type="InterPro" id="IPR011990">
    <property type="entry name" value="TPR-like_helical_dom_sf"/>
</dbReference>
<dbReference type="KEGG" id="ock:EXM22_05600"/>
<protein>
    <recommendedName>
        <fullName evidence="5">Tetratricopeptide repeat protein</fullName>
    </recommendedName>
</protein>
<keyword evidence="4" id="KW-1185">Reference proteome</keyword>
<sequence length="449" mass="51792">MDEVNKDSKRPHPENSSSNLNSFLTDLVNMQDKKLVTPMDLEALQEKYDLNPDDQEKLNMLIERHLSRATEYKRNERWDNAIVETERALLFSPLDNEIRLDLAELFLNRSVKYGYLQKDLRRAGHEVRDALTLEPEHRGAKKFQKELKQLNSMLQGKQNNKKLIPLVLLLIIIMGAALYPQIRKRFQFLSLAEESDSSLAISTEPPWVTKSISISESDPLKKDFNIQLTESMIIRETNAGVPAISVAGYIEPLNGDLAMLELMLSGFDPADSIATIEIVSPGDAPLRKGETDRFQSFIYLNTNPEDMDKLYFSIKNRQAYYEEEIPRWEKEEIYMNDPLPHGIFLDMESLLINQIEGYDRNYIFYDVRVANKSTEGLNQLDVIFQWRDDQDQLISSISQSLVNQRILPFKPQSIETYRIMFDLPKDSTSSRGDLVIFLEKAVKDSINEG</sequence>
<evidence type="ECO:0008006" key="5">
    <source>
        <dbReference type="Google" id="ProtNLM"/>
    </source>
</evidence>
<feature type="compositionally biased region" description="Basic and acidic residues" evidence="1">
    <location>
        <begin position="1"/>
        <end position="13"/>
    </location>
</feature>
<dbReference type="AlphaFoldDB" id="A0A5C1QJ50"/>
<reference evidence="3 4" key="1">
    <citation type="submission" date="2019-02" db="EMBL/GenBank/DDBJ databases">
        <title>Complete Genome Sequence and Methylome Analysis of free living Spirochaetas.</title>
        <authorList>
            <person name="Fomenkov A."/>
            <person name="Dubinina G."/>
            <person name="Leshcheva N."/>
            <person name="Mikheeva N."/>
            <person name="Grabovich M."/>
            <person name="Vincze T."/>
            <person name="Roberts R.J."/>
        </authorList>
    </citation>
    <scope>NUCLEOTIDE SEQUENCE [LARGE SCALE GENOMIC DNA]</scope>
    <source>
        <strain evidence="3 4">K2</strain>
    </source>
</reference>
<dbReference type="Proteomes" id="UP000324209">
    <property type="component" value="Chromosome"/>
</dbReference>
<evidence type="ECO:0000256" key="2">
    <source>
        <dbReference type="SAM" id="Phobius"/>
    </source>
</evidence>
<keyword evidence="2" id="KW-0472">Membrane</keyword>
<gene>
    <name evidence="3" type="ORF">EXM22_05600</name>
</gene>
<keyword evidence="2" id="KW-0812">Transmembrane</keyword>